<evidence type="ECO:0000256" key="5">
    <source>
        <dbReference type="ARBA" id="ARBA00023002"/>
    </source>
</evidence>
<keyword evidence="5" id="KW-0560">Oxidoreductase</keyword>
<keyword evidence="3" id="KW-0349">Heme</keyword>
<dbReference type="Pfam" id="PF21105">
    <property type="entry name" value="DyP_N"/>
    <property type="match status" value="1"/>
</dbReference>
<protein>
    <submittedName>
        <fullName evidence="10">Dyp-type peroxidase</fullName>
    </submittedName>
</protein>
<keyword evidence="6" id="KW-0408">Iron</keyword>
<evidence type="ECO:0000313" key="10">
    <source>
        <dbReference type="EMBL" id="KAB8076122.1"/>
    </source>
</evidence>
<evidence type="ECO:0000256" key="3">
    <source>
        <dbReference type="ARBA" id="ARBA00022617"/>
    </source>
</evidence>
<dbReference type="InterPro" id="IPR049509">
    <property type="entry name" value="DyP_N"/>
</dbReference>
<dbReference type="EMBL" id="ML732185">
    <property type="protein sequence ID" value="KAB8076122.1"/>
    <property type="molecule type" value="Genomic_DNA"/>
</dbReference>
<comment type="cofactor">
    <cofactor evidence="1">
        <name>heme b</name>
        <dbReference type="ChEBI" id="CHEBI:60344"/>
    </cofactor>
</comment>
<organism evidence="10 11">
    <name type="scientific">Aspergillus leporis</name>
    <dbReference type="NCBI Taxonomy" id="41062"/>
    <lineage>
        <taxon>Eukaryota</taxon>
        <taxon>Fungi</taxon>
        <taxon>Dikarya</taxon>
        <taxon>Ascomycota</taxon>
        <taxon>Pezizomycotina</taxon>
        <taxon>Eurotiomycetes</taxon>
        <taxon>Eurotiomycetidae</taxon>
        <taxon>Eurotiales</taxon>
        <taxon>Aspergillaceae</taxon>
        <taxon>Aspergillus</taxon>
        <taxon>Aspergillus subgen. Circumdati</taxon>
    </lineage>
</organism>
<dbReference type="GO" id="GO:0004601">
    <property type="term" value="F:peroxidase activity"/>
    <property type="evidence" value="ECO:0007669"/>
    <property type="project" value="UniProtKB-KW"/>
</dbReference>
<comment type="similarity">
    <text evidence="7">Belongs to the DyP-type peroxidase family.</text>
</comment>
<dbReference type="PANTHER" id="PTHR30521:SF4">
    <property type="entry name" value="DEFERROCHELATASE"/>
    <property type="match status" value="1"/>
</dbReference>
<reference evidence="10 11" key="1">
    <citation type="submission" date="2019-04" db="EMBL/GenBank/DDBJ databases">
        <title>Friends and foes A comparative genomics study of 23 Aspergillus species from section Flavi.</title>
        <authorList>
            <consortium name="DOE Joint Genome Institute"/>
            <person name="Kjaerbolling I."/>
            <person name="Vesth T."/>
            <person name="Frisvad J.C."/>
            <person name="Nybo J.L."/>
            <person name="Theobald S."/>
            <person name="Kildgaard S."/>
            <person name="Isbrandt T."/>
            <person name="Kuo A."/>
            <person name="Sato A."/>
            <person name="Lyhne E.K."/>
            <person name="Kogle M.E."/>
            <person name="Wiebenga A."/>
            <person name="Kun R.S."/>
            <person name="Lubbers R.J."/>
            <person name="Makela M.R."/>
            <person name="Barry K."/>
            <person name="Chovatia M."/>
            <person name="Clum A."/>
            <person name="Daum C."/>
            <person name="Haridas S."/>
            <person name="He G."/>
            <person name="LaButti K."/>
            <person name="Lipzen A."/>
            <person name="Mondo S."/>
            <person name="Riley R."/>
            <person name="Salamov A."/>
            <person name="Simmons B.A."/>
            <person name="Magnuson J.K."/>
            <person name="Henrissat B."/>
            <person name="Mortensen U.H."/>
            <person name="Larsen T.O."/>
            <person name="Devries R.P."/>
            <person name="Grigoriev I.V."/>
            <person name="Machida M."/>
            <person name="Baker S.E."/>
            <person name="Andersen M.R."/>
        </authorList>
    </citation>
    <scope>NUCLEOTIDE SEQUENCE [LARGE SCALE GENOMIC DNA]</scope>
    <source>
        <strain evidence="10 11">CBS 151.66</strain>
    </source>
</reference>
<evidence type="ECO:0000313" key="11">
    <source>
        <dbReference type="Proteomes" id="UP000326565"/>
    </source>
</evidence>
<dbReference type="PROSITE" id="PS51404">
    <property type="entry name" value="DYP_PEROXIDASE"/>
    <property type="match status" value="1"/>
</dbReference>
<dbReference type="Proteomes" id="UP000326565">
    <property type="component" value="Unassembled WGS sequence"/>
</dbReference>
<feature type="domain" description="DyP dimeric alpha+beta barrel" evidence="9">
    <location>
        <begin position="13"/>
        <end position="222"/>
    </location>
</feature>
<evidence type="ECO:0000256" key="2">
    <source>
        <dbReference type="ARBA" id="ARBA00022559"/>
    </source>
</evidence>
<dbReference type="InterPro" id="IPR011008">
    <property type="entry name" value="Dimeric_a/b-barrel"/>
</dbReference>
<keyword evidence="4" id="KW-0479">Metal-binding</keyword>
<evidence type="ECO:0000256" key="7">
    <source>
        <dbReference type="ARBA" id="ARBA00025737"/>
    </source>
</evidence>
<evidence type="ECO:0000259" key="9">
    <source>
        <dbReference type="Pfam" id="PF21105"/>
    </source>
</evidence>
<evidence type="ECO:0000256" key="8">
    <source>
        <dbReference type="SAM" id="MobiDB-lite"/>
    </source>
</evidence>
<dbReference type="SUPFAM" id="SSF54909">
    <property type="entry name" value="Dimeric alpha+beta barrel"/>
    <property type="match status" value="1"/>
</dbReference>
<evidence type="ECO:0000256" key="4">
    <source>
        <dbReference type="ARBA" id="ARBA00022723"/>
    </source>
</evidence>
<sequence length="543" mass="61847">MPVEQKRVVDTDNIQGSIWPRLPKFYESYLFFKIGNKDRFRKHLRIILDNKEITTGTQCEEHLKKVGEFEEACAHSRRDVPEADREPFTAVNIAFTHMGLLKVERPDVEVKFAELQMKDRDAYCKDRINEVLFEKGMFDDLVYEGADSPPVLHPDFRAPLGNETKKEPSRWEWRVDGVFIVAAHTAKALRMKIGDLEDAFKVGDANETSMKIAFRRDGQVRPGANRGKEHFGYEDHISQPKIKGLDDPPAKGEPHACPPGYIFLGHQGDPNKKRGPAWAKEGSFLVFRQLDQKVPEFDSFLREEAPKIPGTNYEGDKGAEKLGAHMMGRWKSGAPVAKAIDHDKPELAFDNKFDFRPKKSIKGCPFAAHIRKMRPRADKKRDVGTEDDGDTTPLPEPDSDESEAEGQKENASVILRRGITFGPELTEEEKRQKKTIEHRGIYFTCYQSLIRDGFNLLMTRWASNSSFPDFKAKTFRDGPGMDPFVNQRLRSDHPEGHISLYDGINPDRTVKLNLGISPWVDQRGGEYFFTPSIKALKEHFSSA</sequence>
<gene>
    <name evidence="10" type="ORF">BDV29DRAFT_200476</name>
</gene>
<proteinExistence type="inferred from homology"/>
<dbReference type="PANTHER" id="PTHR30521">
    <property type="entry name" value="DEFERROCHELATASE/PEROXIDASE"/>
    <property type="match status" value="1"/>
</dbReference>
<dbReference type="GO" id="GO:0005829">
    <property type="term" value="C:cytosol"/>
    <property type="evidence" value="ECO:0007669"/>
    <property type="project" value="TreeGrafter"/>
</dbReference>
<feature type="compositionally biased region" description="Basic and acidic residues" evidence="8">
    <location>
        <begin position="375"/>
        <end position="384"/>
    </location>
</feature>
<feature type="region of interest" description="Disordered" evidence="8">
    <location>
        <begin position="372"/>
        <end position="415"/>
    </location>
</feature>
<keyword evidence="11" id="KW-1185">Reference proteome</keyword>
<evidence type="ECO:0000256" key="6">
    <source>
        <dbReference type="ARBA" id="ARBA00023004"/>
    </source>
</evidence>
<dbReference type="OrthoDB" id="3207336at2759"/>
<dbReference type="InterPro" id="IPR006314">
    <property type="entry name" value="Dyp_peroxidase"/>
</dbReference>
<dbReference type="AlphaFoldDB" id="A0A5N5X9W2"/>
<accession>A0A5N5X9W2</accession>
<dbReference type="GO" id="GO:0046872">
    <property type="term" value="F:metal ion binding"/>
    <property type="evidence" value="ECO:0007669"/>
    <property type="project" value="UniProtKB-KW"/>
</dbReference>
<dbReference type="GO" id="GO:0020037">
    <property type="term" value="F:heme binding"/>
    <property type="evidence" value="ECO:0007669"/>
    <property type="project" value="InterPro"/>
</dbReference>
<keyword evidence="2 10" id="KW-0575">Peroxidase</keyword>
<dbReference type="NCBIfam" id="TIGR01413">
    <property type="entry name" value="Dyp_perox_fam"/>
    <property type="match status" value="1"/>
</dbReference>
<evidence type="ECO:0000256" key="1">
    <source>
        <dbReference type="ARBA" id="ARBA00001970"/>
    </source>
</evidence>
<name>A0A5N5X9W2_9EURO</name>